<feature type="region of interest" description="Disordered" evidence="1">
    <location>
        <begin position="771"/>
        <end position="819"/>
    </location>
</feature>
<accession>S8EH44</accession>
<feature type="compositionally biased region" description="Polar residues" evidence="1">
    <location>
        <begin position="854"/>
        <end position="863"/>
    </location>
</feature>
<name>S8EH44_FOMSC</name>
<proteinExistence type="predicted"/>
<reference evidence="2 3" key="1">
    <citation type="journal article" date="2012" name="Science">
        <title>The Paleozoic origin of enzymatic lignin decomposition reconstructed from 31 fungal genomes.</title>
        <authorList>
            <person name="Floudas D."/>
            <person name="Binder M."/>
            <person name="Riley R."/>
            <person name="Barry K."/>
            <person name="Blanchette R.A."/>
            <person name="Henrissat B."/>
            <person name="Martinez A.T."/>
            <person name="Otillar R."/>
            <person name="Spatafora J.W."/>
            <person name="Yadav J.S."/>
            <person name="Aerts A."/>
            <person name="Benoit I."/>
            <person name="Boyd A."/>
            <person name="Carlson A."/>
            <person name="Copeland A."/>
            <person name="Coutinho P.M."/>
            <person name="de Vries R.P."/>
            <person name="Ferreira P."/>
            <person name="Findley K."/>
            <person name="Foster B."/>
            <person name="Gaskell J."/>
            <person name="Glotzer D."/>
            <person name="Gorecki P."/>
            <person name="Heitman J."/>
            <person name="Hesse C."/>
            <person name="Hori C."/>
            <person name="Igarashi K."/>
            <person name="Jurgens J.A."/>
            <person name="Kallen N."/>
            <person name="Kersten P."/>
            <person name="Kohler A."/>
            <person name="Kuees U."/>
            <person name="Kumar T.K.A."/>
            <person name="Kuo A."/>
            <person name="LaButti K."/>
            <person name="Larrondo L.F."/>
            <person name="Lindquist E."/>
            <person name="Ling A."/>
            <person name="Lombard V."/>
            <person name="Lucas S."/>
            <person name="Lundell T."/>
            <person name="Martin R."/>
            <person name="McLaughlin D.J."/>
            <person name="Morgenstern I."/>
            <person name="Morin E."/>
            <person name="Murat C."/>
            <person name="Nagy L.G."/>
            <person name="Nolan M."/>
            <person name="Ohm R.A."/>
            <person name="Patyshakuliyeva A."/>
            <person name="Rokas A."/>
            <person name="Ruiz-Duenas F.J."/>
            <person name="Sabat G."/>
            <person name="Salamov A."/>
            <person name="Samejima M."/>
            <person name="Schmutz J."/>
            <person name="Slot J.C."/>
            <person name="St John F."/>
            <person name="Stenlid J."/>
            <person name="Sun H."/>
            <person name="Sun S."/>
            <person name="Syed K."/>
            <person name="Tsang A."/>
            <person name="Wiebenga A."/>
            <person name="Young D."/>
            <person name="Pisabarro A."/>
            <person name="Eastwood D.C."/>
            <person name="Martin F."/>
            <person name="Cullen D."/>
            <person name="Grigoriev I.V."/>
            <person name="Hibbett D.S."/>
        </authorList>
    </citation>
    <scope>NUCLEOTIDE SEQUENCE</scope>
    <source>
        <strain evidence="3">FP-58527</strain>
    </source>
</reference>
<feature type="region of interest" description="Disordered" evidence="1">
    <location>
        <begin position="103"/>
        <end position="224"/>
    </location>
</feature>
<dbReference type="HOGENOM" id="CLU_292049_0_0_1"/>
<feature type="compositionally biased region" description="Low complexity" evidence="1">
    <location>
        <begin position="147"/>
        <end position="175"/>
    </location>
</feature>
<feature type="compositionally biased region" description="Basic residues" evidence="1">
    <location>
        <begin position="1006"/>
        <end position="1016"/>
    </location>
</feature>
<dbReference type="STRING" id="743788.S8EH44"/>
<dbReference type="EMBL" id="KE504135">
    <property type="protein sequence ID" value="EPT02564.1"/>
    <property type="molecule type" value="Genomic_DNA"/>
</dbReference>
<feature type="compositionally biased region" description="Low complexity" evidence="1">
    <location>
        <begin position="1017"/>
        <end position="1026"/>
    </location>
</feature>
<evidence type="ECO:0000313" key="3">
    <source>
        <dbReference type="Proteomes" id="UP000015241"/>
    </source>
</evidence>
<feature type="compositionally biased region" description="Basic and acidic residues" evidence="1">
    <location>
        <begin position="975"/>
        <end position="993"/>
    </location>
</feature>
<organism evidence="2 3">
    <name type="scientific">Fomitopsis schrenkii</name>
    <name type="common">Brown rot fungus</name>
    <dbReference type="NCBI Taxonomy" id="2126942"/>
    <lineage>
        <taxon>Eukaryota</taxon>
        <taxon>Fungi</taxon>
        <taxon>Dikarya</taxon>
        <taxon>Basidiomycota</taxon>
        <taxon>Agaricomycotina</taxon>
        <taxon>Agaricomycetes</taxon>
        <taxon>Polyporales</taxon>
        <taxon>Fomitopsis</taxon>
    </lineage>
</organism>
<feature type="region of interest" description="Disordered" evidence="1">
    <location>
        <begin position="847"/>
        <end position="896"/>
    </location>
</feature>
<feature type="compositionally biased region" description="Low complexity" evidence="1">
    <location>
        <begin position="686"/>
        <end position="707"/>
    </location>
</feature>
<evidence type="ECO:0000256" key="1">
    <source>
        <dbReference type="SAM" id="MobiDB-lite"/>
    </source>
</evidence>
<dbReference type="Proteomes" id="UP000015241">
    <property type="component" value="Unassembled WGS sequence"/>
</dbReference>
<feature type="region of interest" description="Disordered" evidence="1">
    <location>
        <begin position="971"/>
        <end position="1044"/>
    </location>
</feature>
<feature type="compositionally biased region" description="Acidic residues" evidence="1">
    <location>
        <begin position="804"/>
        <end position="816"/>
    </location>
</feature>
<feature type="region of interest" description="Disordered" evidence="1">
    <location>
        <begin position="686"/>
        <end position="708"/>
    </location>
</feature>
<feature type="compositionally biased region" description="Polar residues" evidence="1">
    <location>
        <begin position="771"/>
        <end position="801"/>
    </location>
</feature>
<dbReference type="AlphaFoldDB" id="S8EH44"/>
<dbReference type="OrthoDB" id="2804307at2759"/>
<sequence length="1044" mass="111891">MDVASLQALKRVDLQRLAKEHNIKANLKNDTIIELLLQRFASKAGSDDTENIANSPPLAVRREAPHPPAAPQATLLPAVATGVPSPQVQSDWSAAAEPGSSAVLLAGPPLRGGPAFTSTPSGAAEGSGHLLGDEHAVSAQASMSNQARVAEGPAADAAAPAAAAPPARGGSPSAAHVPQVQAQAGPSSGRLPHRTNFRQAANVDPANMTRRARRRAEREEEARQEAARRRLREVRLRRYEDSNDAPPADPTEAQCIHMVRTMRRIHNDLEHECDKLEDLEDDAREVLEMSTGYIKLADANRAMVERMFAWSTYTNPVEPEWEPEVMWGKDPRARVFKAADDGDVYEEDEETGPLKHRVPMRATPVTPPRIKKRKRVGNYLPPRQARELFNAIKPRAKPAEDGPPVKRRRLAREDAEEALGARCPEATEIPRIDRPLAGSWRAVDPVTAKTFFVPAPYVSRLTCGVGNRNVDELKALTDGANRTRVGAYLSPYAWATPRCMSRVETRKVYNMRTGEIIASGGPWRFDSLTTSAIGYLTYDGHVEANTVPFGPLAFGPDDEPALAGMVPAAPVASTSSAHGAPGTAGPSRPTTGADGQSPLANPPNESANHPLHPWFQMLPTSGRVPAWYHDQVERLRRMPIPAVVDNASIITGPSATSRAFRIRYSVVTTVTDGYLPVQNTSSTASAAPAASADVPSQAAAGQPGAPQRDPFRAVAMTAQRGVYEQDDPTFFQVDAGEQVLAYGWYHGDMFTPPAIGYFEGWPAWTQHGATMQQNGATGQRDSVSARQDGVSPQTNDAAEQQSDVAEEEDGSSEDSVEPVSGVAARIINAEGSLDRDSTAEARRYLNATRRASARDNTNSPTTPRRSHAFALPEDPSQRSSSLPPSDPPQDDTSSVVFEDDGVGLALSDADALPGSPVLGAYPASDEITGIGEDLTDPSEVGNAEAALTTGNLGTNGTAANATMLPIPEVDENEGAEAREGARGVNDHPVHDVQEVTPPPPMTPPRRTTRSLSRRPALRPAPLPLSRQRVTRRAASNPPTGDAER</sequence>
<feature type="region of interest" description="Disordered" evidence="1">
    <location>
        <begin position="572"/>
        <end position="613"/>
    </location>
</feature>
<keyword evidence="3" id="KW-1185">Reference proteome</keyword>
<evidence type="ECO:0000313" key="2">
    <source>
        <dbReference type="EMBL" id="EPT02564.1"/>
    </source>
</evidence>
<dbReference type="InParanoid" id="S8EH44"/>
<protein>
    <submittedName>
        <fullName evidence="2">Uncharacterized protein</fullName>
    </submittedName>
</protein>
<gene>
    <name evidence="2" type="ORF">FOMPIDRAFT_82480</name>
</gene>